<dbReference type="PANTHER" id="PTHR16017">
    <property type="entry name" value="GASTRULATION DEFECTIVE PROTEIN 1-RELATED"/>
    <property type="match status" value="1"/>
</dbReference>
<dbReference type="InterPro" id="IPR051858">
    <property type="entry name" value="WD_repeat_GAD-1"/>
</dbReference>
<feature type="compositionally biased region" description="Polar residues" evidence="4">
    <location>
        <begin position="23"/>
        <end position="36"/>
    </location>
</feature>
<dbReference type="SMART" id="SM00320">
    <property type="entry name" value="WD40"/>
    <property type="match status" value="3"/>
</dbReference>
<dbReference type="InterPro" id="IPR036322">
    <property type="entry name" value="WD40_repeat_dom_sf"/>
</dbReference>
<dbReference type="InterPro" id="IPR019775">
    <property type="entry name" value="WD40_repeat_CS"/>
</dbReference>
<comment type="caution">
    <text evidence="5">The sequence shown here is derived from an EMBL/GenBank/DDBJ whole genome shotgun (WGS) entry which is preliminary data.</text>
</comment>
<evidence type="ECO:0000256" key="3">
    <source>
        <dbReference type="PROSITE-ProRule" id="PRU00221"/>
    </source>
</evidence>
<dbReference type="PROSITE" id="PS00678">
    <property type="entry name" value="WD_REPEATS_1"/>
    <property type="match status" value="1"/>
</dbReference>
<protein>
    <recommendedName>
        <fullName evidence="7">Anaphase-promoting complex subunit 4 WD40 domain-containing protein</fullName>
    </recommendedName>
</protein>
<evidence type="ECO:0000256" key="1">
    <source>
        <dbReference type="ARBA" id="ARBA00022574"/>
    </source>
</evidence>
<sequence>MDDPELEVEGNDELRQFLGTASFGKQTREANVQKQVDLSKRADADASEEGVQKGKTGGHQEDSDDENDDDNDDDDDDDDDDEDDEYPISHEMVMKTHERAVTAVTLDPSGARLVSGGMDCTLKFHDFASMTPTTIRAFKSVDPTATKSSANVETHPVHQALFNPLSAGHILVATALPQAKILSRDGDVLTEFVKGDMYLRDMHNTKGHISEITTGTWHPTDRNLCVTAGTDSTLRIWDINHSRSQKEVIVHKSKAAGSAGRSRMTAVAWGSPMQGGSNILVSAALDGSLVMWS</sequence>
<dbReference type="SUPFAM" id="SSF50978">
    <property type="entry name" value="WD40 repeat-like"/>
    <property type="match status" value="1"/>
</dbReference>
<keyword evidence="2" id="KW-0677">Repeat</keyword>
<dbReference type="EMBL" id="QWIJ01002363">
    <property type="protein sequence ID" value="RMX72079.1"/>
    <property type="molecule type" value="Genomic_DNA"/>
</dbReference>
<dbReference type="InterPro" id="IPR015943">
    <property type="entry name" value="WD40/YVTN_repeat-like_dom_sf"/>
</dbReference>
<feature type="compositionally biased region" description="Acidic residues" evidence="4">
    <location>
        <begin position="1"/>
        <end position="11"/>
    </location>
</feature>
<feature type="repeat" description="WD" evidence="3">
    <location>
        <begin position="94"/>
        <end position="135"/>
    </location>
</feature>
<dbReference type="AlphaFoldDB" id="A0A3M6W0P3"/>
<dbReference type="PROSITE" id="PS50294">
    <property type="entry name" value="WD_REPEATS_REGION"/>
    <property type="match status" value="1"/>
</dbReference>
<accession>A0A3M6W0P3</accession>
<dbReference type="Proteomes" id="UP000281245">
    <property type="component" value="Unassembled WGS sequence"/>
</dbReference>
<dbReference type="OrthoDB" id="10264376at2759"/>
<name>A0A3M6W0P3_HORWE</name>
<dbReference type="GO" id="GO:0005634">
    <property type="term" value="C:nucleus"/>
    <property type="evidence" value="ECO:0007669"/>
    <property type="project" value="TreeGrafter"/>
</dbReference>
<evidence type="ECO:0000256" key="4">
    <source>
        <dbReference type="SAM" id="MobiDB-lite"/>
    </source>
</evidence>
<dbReference type="Pfam" id="PF00400">
    <property type="entry name" value="WD40"/>
    <property type="match status" value="2"/>
</dbReference>
<evidence type="ECO:0000256" key="2">
    <source>
        <dbReference type="ARBA" id="ARBA00022737"/>
    </source>
</evidence>
<dbReference type="Gene3D" id="2.130.10.10">
    <property type="entry name" value="YVTN repeat-like/Quinoprotein amine dehydrogenase"/>
    <property type="match status" value="1"/>
</dbReference>
<proteinExistence type="predicted"/>
<feature type="non-terminal residue" evidence="5">
    <location>
        <position position="293"/>
    </location>
</feature>
<feature type="region of interest" description="Disordered" evidence="4">
    <location>
        <begin position="1"/>
        <end position="91"/>
    </location>
</feature>
<evidence type="ECO:0000313" key="5">
    <source>
        <dbReference type="EMBL" id="RMX72079.1"/>
    </source>
</evidence>
<dbReference type="PANTHER" id="PTHR16017:SF0">
    <property type="entry name" value="WD REPEAT-CONTAINING PROTEIN 70"/>
    <property type="match status" value="1"/>
</dbReference>
<gene>
    <name evidence="5" type="ORF">D0869_14983</name>
</gene>
<organism evidence="5 6">
    <name type="scientific">Hortaea werneckii</name>
    <name type="common">Black yeast</name>
    <name type="synonym">Cladosporium werneckii</name>
    <dbReference type="NCBI Taxonomy" id="91943"/>
    <lineage>
        <taxon>Eukaryota</taxon>
        <taxon>Fungi</taxon>
        <taxon>Dikarya</taxon>
        <taxon>Ascomycota</taxon>
        <taxon>Pezizomycotina</taxon>
        <taxon>Dothideomycetes</taxon>
        <taxon>Dothideomycetidae</taxon>
        <taxon>Mycosphaerellales</taxon>
        <taxon>Teratosphaeriaceae</taxon>
        <taxon>Hortaea</taxon>
    </lineage>
</organism>
<evidence type="ECO:0000313" key="6">
    <source>
        <dbReference type="Proteomes" id="UP000281245"/>
    </source>
</evidence>
<evidence type="ECO:0008006" key="7">
    <source>
        <dbReference type="Google" id="ProtNLM"/>
    </source>
</evidence>
<feature type="repeat" description="WD" evidence="3">
    <location>
        <begin position="205"/>
        <end position="247"/>
    </location>
</feature>
<dbReference type="PROSITE" id="PS50082">
    <property type="entry name" value="WD_REPEATS_2"/>
    <property type="match status" value="2"/>
</dbReference>
<keyword evidence="1 3" id="KW-0853">WD repeat</keyword>
<feature type="compositionally biased region" description="Acidic residues" evidence="4">
    <location>
        <begin position="62"/>
        <end position="86"/>
    </location>
</feature>
<dbReference type="InterPro" id="IPR001680">
    <property type="entry name" value="WD40_rpt"/>
</dbReference>
<dbReference type="GO" id="GO:0035861">
    <property type="term" value="C:site of double-strand break"/>
    <property type="evidence" value="ECO:0007669"/>
    <property type="project" value="TreeGrafter"/>
</dbReference>
<reference evidence="5 6" key="1">
    <citation type="journal article" date="2018" name="BMC Genomics">
        <title>Genomic evidence for intraspecific hybridization in a clonal and extremely halotolerant yeast.</title>
        <authorList>
            <person name="Gostincar C."/>
            <person name="Stajich J.E."/>
            <person name="Zupancic J."/>
            <person name="Zalar P."/>
            <person name="Gunde-Cimerman N."/>
        </authorList>
    </citation>
    <scope>NUCLEOTIDE SEQUENCE [LARGE SCALE GENOMIC DNA]</scope>
    <source>
        <strain evidence="5 6">EXF-6656</strain>
    </source>
</reference>